<evidence type="ECO:0000256" key="1">
    <source>
        <dbReference type="SAM" id="MobiDB-lite"/>
    </source>
</evidence>
<accession>A0AAD8XUR4</accession>
<name>A0AAD8XUR4_9STRA</name>
<proteinExistence type="predicted"/>
<dbReference type="EMBL" id="JATAAI010000043">
    <property type="protein sequence ID" value="KAK1733850.1"/>
    <property type="molecule type" value="Genomic_DNA"/>
</dbReference>
<keyword evidence="3" id="KW-1185">Reference proteome</keyword>
<feature type="compositionally biased region" description="Basic and acidic residues" evidence="1">
    <location>
        <begin position="34"/>
        <end position="45"/>
    </location>
</feature>
<feature type="compositionally biased region" description="Polar residues" evidence="1">
    <location>
        <begin position="1"/>
        <end position="10"/>
    </location>
</feature>
<comment type="caution">
    <text evidence="2">The sequence shown here is derived from an EMBL/GenBank/DDBJ whole genome shotgun (WGS) entry which is preliminary data.</text>
</comment>
<gene>
    <name evidence="2" type="ORF">QTG54_015377</name>
</gene>
<organism evidence="2 3">
    <name type="scientific">Skeletonema marinoi</name>
    <dbReference type="NCBI Taxonomy" id="267567"/>
    <lineage>
        <taxon>Eukaryota</taxon>
        <taxon>Sar</taxon>
        <taxon>Stramenopiles</taxon>
        <taxon>Ochrophyta</taxon>
        <taxon>Bacillariophyta</taxon>
        <taxon>Coscinodiscophyceae</taxon>
        <taxon>Thalassiosirophycidae</taxon>
        <taxon>Thalassiosirales</taxon>
        <taxon>Skeletonemataceae</taxon>
        <taxon>Skeletonema</taxon>
        <taxon>Skeletonema marinoi-dohrnii complex</taxon>
    </lineage>
</organism>
<evidence type="ECO:0000313" key="3">
    <source>
        <dbReference type="Proteomes" id="UP001224775"/>
    </source>
</evidence>
<feature type="region of interest" description="Disordered" evidence="1">
    <location>
        <begin position="1"/>
        <end position="46"/>
    </location>
</feature>
<evidence type="ECO:0000313" key="2">
    <source>
        <dbReference type="EMBL" id="KAK1733850.1"/>
    </source>
</evidence>
<dbReference type="AlphaFoldDB" id="A0AAD8XUR4"/>
<protein>
    <submittedName>
        <fullName evidence="2">Uncharacterized protein</fullName>
    </submittedName>
</protein>
<dbReference type="Proteomes" id="UP001224775">
    <property type="component" value="Unassembled WGS sequence"/>
</dbReference>
<reference evidence="2" key="1">
    <citation type="submission" date="2023-06" db="EMBL/GenBank/DDBJ databases">
        <title>Survivors Of The Sea: Transcriptome response of Skeletonema marinoi to long-term dormancy.</title>
        <authorList>
            <person name="Pinder M.I.M."/>
            <person name="Kourtchenko O."/>
            <person name="Robertson E.K."/>
            <person name="Larsson T."/>
            <person name="Maumus F."/>
            <person name="Osuna-Cruz C.M."/>
            <person name="Vancaester E."/>
            <person name="Stenow R."/>
            <person name="Vandepoele K."/>
            <person name="Ploug H."/>
            <person name="Bruchert V."/>
            <person name="Godhe A."/>
            <person name="Topel M."/>
        </authorList>
    </citation>
    <scope>NUCLEOTIDE SEQUENCE</scope>
    <source>
        <strain evidence="2">R05AC</strain>
    </source>
</reference>
<sequence length="260" mass="28684">MIAAQLPNNNSDDDGGEEEHAVLPTVDTPTPYTPKEKYRADRDPNVEQLQFPPLAPGVLETYKWANGDPYDGLSARIGIPPQLKDTIIAYAKGLGIWDIILNTMEPENQMRPDSTKILTVASPYSGQNFTWSVKRPDNFEGSSSDMHWFDIAVVVFFFILCSTRRSTSSTCQGGFDEVLNAIGTYLGLDNLVSFSIGILAVTKADKGYVHVDFSKSGKKAANFLVNLQTPGDDPELTVIEEDDVGNRRVPRSSTQMNLVY</sequence>